<dbReference type="PANTHER" id="PTHR47067:SF7">
    <property type="entry name" value="TPX2 (TARGETING PROTEIN FOR XKLP2) PROTEIN FAMILY"/>
    <property type="match status" value="1"/>
</dbReference>
<evidence type="ECO:0000259" key="8">
    <source>
        <dbReference type="Pfam" id="PF06886"/>
    </source>
</evidence>
<evidence type="ECO:0000256" key="3">
    <source>
        <dbReference type="ARBA" id="ARBA00022490"/>
    </source>
</evidence>
<feature type="region of interest" description="Disordered" evidence="7">
    <location>
        <begin position="432"/>
        <end position="486"/>
    </location>
</feature>
<evidence type="ECO:0000313" key="10">
    <source>
        <dbReference type="Proteomes" id="UP000824120"/>
    </source>
</evidence>
<feature type="compositionally biased region" description="Polar residues" evidence="7">
    <location>
        <begin position="357"/>
        <end position="367"/>
    </location>
</feature>
<accession>A0A9J6AB91</accession>
<dbReference type="OrthoDB" id="621651at2759"/>
<feature type="region of interest" description="Disordered" evidence="7">
    <location>
        <begin position="357"/>
        <end position="398"/>
    </location>
</feature>
<feature type="domain" description="TPX2 C-terminal" evidence="8">
    <location>
        <begin position="567"/>
        <end position="637"/>
    </location>
</feature>
<organism evidence="9 10">
    <name type="scientific">Solanum commersonii</name>
    <name type="common">Commerson's wild potato</name>
    <name type="synonym">Commerson's nightshade</name>
    <dbReference type="NCBI Taxonomy" id="4109"/>
    <lineage>
        <taxon>Eukaryota</taxon>
        <taxon>Viridiplantae</taxon>
        <taxon>Streptophyta</taxon>
        <taxon>Embryophyta</taxon>
        <taxon>Tracheophyta</taxon>
        <taxon>Spermatophyta</taxon>
        <taxon>Magnoliopsida</taxon>
        <taxon>eudicotyledons</taxon>
        <taxon>Gunneridae</taxon>
        <taxon>Pentapetalae</taxon>
        <taxon>asterids</taxon>
        <taxon>lamiids</taxon>
        <taxon>Solanales</taxon>
        <taxon>Solanaceae</taxon>
        <taxon>Solanoideae</taxon>
        <taxon>Solaneae</taxon>
        <taxon>Solanum</taxon>
    </lineage>
</organism>
<dbReference type="InterPro" id="IPR044216">
    <property type="entry name" value="WDL7"/>
</dbReference>
<comment type="subcellular location">
    <subcellularLocation>
        <location evidence="1">Cytoplasm</location>
        <location evidence="1">Cytoskeleton</location>
    </subcellularLocation>
</comment>
<feature type="compositionally biased region" description="Polar residues" evidence="7">
    <location>
        <begin position="432"/>
        <end position="444"/>
    </location>
</feature>
<dbReference type="EMBL" id="JACXVP010000002">
    <property type="protein sequence ID" value="KAG5621760.1"/>
    <property type="molecule type" value="Genomic_DNA"/>
</dbReference>
<dbReference type="AlphaFoldDB" id="A0A9J6AB91"/>
<feature type="region of interest" description="Disordered" evidence="7">
    <location>
        <begin position="627"/>
        <end position="672"/>
    </location>
</feature>
<evidence type="ECO:0000256" key="5">
    <source>
        <dbReference type="ARBA" id="ARBA00023212"/>
    </source>
</evidence>
<evidence type="ECO:0000256" key="6">
    <source>
        <dbReference type="SAM" id="Coils"/>
    </source>
</evidence>
<comment type="similarity">
    <text evidence="2">Belongs to the TPX2 family.</text>
</comment>
<sequence length="716" mass="80549">MNWCTVKNYISWSYQLIPGQSNRTWADMSSTLVNILQVEVEFENSDVYILSAEYLKICSPAVDRTIRLVGGEKVIFGRRHVGITSAEPIGIMGAVRAVEFVACYKQCGFDVSSEATIPKSRIPVETKDSMELAYDIQCFQLHFPTEKDEARITRKRELLHNLMYEMQMCRLSNSELLKHHEIQMDMACRCYDDKIDETIDKNNEYSKEYTNFSWVVCPVMGDSAYLMHAFSYASALPPNEAKQGNHMHALGESISFGRFTTESLAWDKWSTFPHKRYVEEAERYAQPGSVAQKKAFFEAHYKKIAAQKAAALLEQENTQQDTLAVDPNVNSSMEGVAGVKEKENVTSLARVASLKQPQETFSGSELSETSHTEKPLLKQSFSSKQDEDVTSATSKKKTAFSSFKSSVHSIKSKIPPSPARHNISRLVNKENNFTPITKNPTSAFANEKKSTSKSLSRLMNFTPSKETDKVPPPPPPTFKKESSKIAPNAAKKCITPLKTPVETSDGAAKHPMTTPSSENRRMETPIHPSASGSQTTGPKWNILSSVCSKSLIACRNKLQSPSLSTPFLLRTEERAARRKQKLEEKFNAKEVQKVQLQTKIKEKAEMELRKLRQSFCFRARPLPKFYKERETARNHTKKTPVKRPQSPKLGRNPSNSTMQDLASHPTSTYSGKNCSYKYSGKKNCPKPINSHTLSTAMPHDQNASPNIQHQFGVIDV</sequence>
<comment type="caution">
    <text evidence="9">The sequence shown here is derived from an EMBL/GenBank/DDBJ whole genome shotgun (WGS) entry which is preliminary data.</text>
</comment>
<feature type="region of interest" description="Disordered" evidence="7">
    <location>
        <begin position="498"/>
        <end position="537"/>
    </location>
</feature>
<dbReference type="Pfam" id="PF06886">
    <property type="entry name" value="TPX2"/>
    <property type="match status" value="1"/>
</dbReference>
<keyword evidence="4" id="KW-0493">Microtubule</keyword>
<keyword evidence="3" id="KW-0963">Cytoplasm</keyword>
<dbReference type="GO" id="GO:0005874">
    <property type="term" value="C:microtubule"/>
    <property type="evidence" value="ECO:0007669"/>
    <property type="project" value="UniProtKB-KW"/>
</dbReference>
<proteinExistence type="inferred from homology"/>
<feature type="compositionally biased region" description="Polar residues" evidence="7">
    <location>
        <begin position="452"/>
        <end position="464"/>
    </location>
</feature>
<protein>
    <recommendedName>
        <fullName evidence="8">TPX2 C-terminal domain-containing protein</fullName>
    </recommendedName>
</protein>
<evidence type="ECO:0000256" key="2">
    <source>
        <dbReference type="ARBA" id="ARBA00005885"/>
    </source>
</evidence>
<keyword evidence="10" id="KW-1185">Reference proteome</keyword>
<evidence type="ECO:0000256" key="7">
    <source>
        <dbReference type="SAM" id="MobiDB-lite"/>
    </source>
</evidence>
<keyword evidence="6" id="KW-0175">Coiled coil</keyword>
<evidence type="ECO:0000313" key="9">
    <source>
        <dbReference type="EMBL" id="KAG5621760.1"/>
    </source>
</evidence>
<dbReference type="Proteomes" id="UP000824120">
    <property type="component" value="Chromosome 2"/>
</dbReference>
<reference evidence="9 10" key="1">
    <citation type="submission" date="2020-09" db="EMBL/GenBank/DDBJ databases">
        <title>De no assembly of potato wild relative species, Solanum commersonii.</title>
        <authorList>
            <person name="Cho K."/>
        </authorList>
    </citation>
    <scope>NUCLEOTIDE SEQUENCE [LARGE SCALE GENOMIC DNA]</scope>
    <source>
        <strain evidence="9">LZ3.2</strain>
        <tissue evidence="9">Leaf</tissue>
    </source>
</reference>
<dbReference type="PANTHER" id="PTHR47067">
    <property type="entry name" value="TPX2 (TARGETING PROTEIN FOR XKLP2) PROTEIN FAMILY-RELATED"/>
    <property type="match status" value="1"/>
</dbReference>
<feature type="compositionally biased region" description="Polar residues" evidence="7">
    <location>
        <begin position="652"/>
        <end position="672"/>
    </location>
</feature>
<evidence type="ECO:0000256" key="1">
    <source>
        <dbReference type="ARBA" id="ARBA00004245"/>
    </source>
</evidence>
<keyword evidence="5" id="KW-0206">Cytoskeleton</keyword>
<evidence type="ECO:0000256" key="4">
    <source>
        <dbReference type="ARBA" id="ARBA00022701"/>
    </source>
</evidence>
<dbReference type="InterPro" id="IPR027329">
    <property type="entry name" value="TPX2_C"/>
</dbReference>
<feature type="coiled-coil region" evidence="6">
    <location>
        <begin position="572"/>
        <end position="614"/>
    </location>
</feature>
<name>A0A9J6AB91_SOLCO</name>
<gene>
    <name evidence="9" type="ORF">H5410_006978</name>
</gene>